<evidence type="ECO:0000313" key="3">
    <source>
        <dbReference type="Proteomes" id="UP001589683"/>
    </source>
</evidence>
<dbReference type="RefSeq" id="WP_213888822.1">
    <property type="nucleotide sequence ID" value="NZ_JAGFNU010000005.1"/>
</dbReference>
<evidence type="ECO:0000313" key="2">
    <source>
        <dbReference type="EMBL" id="MFB9231380.1"/>
    </source>
</evidence>
<sequence length="101" mass="11373">MKRIFAGLLIYAIAAPAVQAGTIERACLQSDRRGASRALCGCIQDVANLTLNSTDQRLAASFFQMPHRAQEIRQSDRRSDERFWERYKEFGSAAEVYCSPN</sequence>
<organism evidence="2 3">
    <name type="scientific">Pseudohalocynthiibacter aestuariivivens</name>
    <dbReference type="NCBI Taxonomy" id="1591409"/>
    <lineage>
        <taxon>Bacteria</taxon>
        <taxon>Pseudomonadati</taxon>
        <taxon>Pseudomonadota</taxon>
        <taxon>Alphaproteobacteria</taxon>
        <taxon>Rhodobacterales</taxon>
        <taxon>Paracoccaceae</taxon>
        <taxon>Pseudohalocynthiibacter</taxon>
    </lineage>
</organism>
<feature type="signal peptide" evidence="1">
    <location>
        <begin position="1"/>
        <end position="20"/>
    </location>
</feature>
<dbReference type="Proteomes" id="UP001589683">
    <property type="component" value="Unassembled WGS sequence"/>
</dbReference>
<evidence type="ECO:0000256" key="1">
    <source>
        <dbReference type="SAM" id="SignalP"/>
    </source>
</evidence>
<accession>A0ABV5JE27</accession>
<comment type="caution">
    <text evidence="2">The sequence shown here is derived from an EMBL/GenBank/DDBJ whole genome shotgun (WGS) entry which is preliminary data.</text>
</comment>
<evidence type="ECO:0008006" key="4">
    <source>
        <dbReference type="Google" id="ProtNLM"/>
    </source>
</evidence>
<feature type="chain" id="PRO_5045336473" description="Arginine transporter" evidence="1">
    <location>
        <begin position="21"/>
        <end position="101"/>
    </location>
</feature>
<keyword evidence="1" id="KW-0732">Signal</keyword>
<keyword evidence="3" id="KW-1185">Reference proteome</keyword>
<gene>
    <name evidence="2" type="ORF">ACFFUT_06215</name>
</gene>
<dbReference type="EMBL" id="JBHMEA010000016">
    <property type="protein sequence ID" value="MFB9231380.1"/>
    <property type="molecule type" value="Genomic_DNA"/>
</dbReference>
<name>A0ABV5JE27_9RHOB</name>
<proteinExistence type="predicted"/>
<reference evidence="2 3" key="1">
    <citation type="submission" date="2024-09" db="EMBL/GenBank/DDBJ databases">
        <authorList>
            <person name="Sun Q."/>
            <person name="Mori K."/>
        </authorList>
    </citation>
    <scope>NUCLEOTIDE SEQUENCE [LARGE SCALE GENOMIC DNA]</scope>
    <source>
        <strain evidence="2 3">CECT 8726</strain>
    </source>
</reference>
<protein>
    <recommendedName>
        <fullName evidence="4">Arginine transporter</fullName>
    </recommendedName>
</protein>